<feature type="transmembrane region" description="Helical" evidence="1">
    <location>
        <begin position="41"/>
        <end position="64"/>
    </location>
</feature>
<comment type="caution">
    <text evidence="2">The sequence shown here is derived from an EMBL/GenBank/DDBJ whole genome shotgun (WGS) entry which is preliminary data.</text>
</comment>
<evidence type="ECO:0000313" key="2">
    <source>
        <dbReference type="EMBL" id="OYR58027.1"/>
    </source>
</evidence>
<protein>
    <submittedName>
        <fullName evidence="2">Uncharacterized protein</fullName>
    </submittedName>
</protein>
<dbReference type="EMBL" id="NHPJ01000049">
    <property type="protein sequence ID" value="OYR58027.1"/>
    <property type="molecule type" value="Genomic_DNA"/>
</dbReference>
<keyword evidence="1" id="KW-0812">Transmembrane</keyword>
<keyword evidence="3" id="KW-1185">Reference proteome</keyword>
<evidence type="ECO:0000313" key="3">
    <source>
        <dbReference type="Proteomes" id="UP000216308"/>
    </source>
</evidence>
<reference evidence="2 3" key="1">
    <citation type="journal article" date="2014" name="Front. Microbiol.">
        <title>Population and genomic analysis of the genus Halorubrum.</title>
        <authorList>
            <person name="Fullmer M.S."/>
            <person name="Soucy S.M."/>
            <person name="Swithers K.S."/>
            <person name="Makkay A.M."/>
            <person name="Wheeler R."/>
            <person name="Ventosa A."/>
            <person name="Gogarten J.P."/>
            <person name="Papke R.T."/>
        </authorList>
    </citation>
    <scope>NUCLEOTIDE SEQUENCE [LARGE SCALE GENOMIC DNA]</scope>
    <source>
        <strain evidence="2 3">Cb34</strain>
    </source>
</reference>
<proteinExistence type="predicted"/>
<keyword evidence="1" id="KW-1133">Transmembrane helix</keyword>
<sequence>MAETGLRANALGLLISLAGTLLLFAHVTDEYNAAIQDVGSIALGYLGLIVFGLSVSVTGVALLVRTGRD</sequence>
<accession>A0A256IPH6</accession>
<keyword evidence="1" id="KW-0472">Membrane</keyword>
<dbReference type="RefSeq" id="WP_094530541.1">
    <property type="nucleotide sequence ID" value="NZ_NHPJ01000049.1"/>
</dbReference>
<gene>
    <name evidence="2" type="ORF">DJ70_04470</name>
</gene>
<dbReference type="Proteomes" id="UP000216308">
    <property type="component" value="Unassembled WGS sequence"/>
</dbReference>
<evidence type="ECO:0000256" key="1">
    <source>
        <dbReference type="SAM" id="Phobius"/>
    </source>
</evidence>
<dbReference type="OrthoDB" id="330497at2157"/>
<name>A0A256IPH6_9EURY</name>
<organism evidence="2 3">
    <name type="scientific">Halorubrum halodurans</name>
    <dbReference type="NCBI Taxonomy" id="1383851"/>
    <lineage>
        <taxon>Archaea</taxon>
        <taxon>Methanobacteriati</taxon>
        <taxon>Methanobacteriota</taxon>
        <taxon>Stenosarchaea group</taxon>
        <taxon>Halobacteria</taxon>
        <taxon>Halobacteriales</taxon>
        <taxon>Haloferacaceae</taxon>
        <taxon>Halorubrum</taxon>
    </lineage>
</organism>
<dbReference type="AlphaFoldDB" id="A0A256IPH6"/>